<feature type="transmembrane region" description="Helical" evidence="8">
    <location>
        <begin position="521"/>
        <end position="542"/>
    </location>
</feature>
<reference evidence="11" key="3">
    <citation type="submission" date="2018-07" db="EMBL/GenBank/DDBJ databases">
        <authorList>
            <person name="Quirk P.G."/>
            <person name="Krulwich T.A."/>
        </authorList>
    </citation>
    <scope>NUCLEOTIDE SEQUENCE</scope>
    <source>
        <strain evidence="11">96224</strain>
    </source>
</reference>
<feature type="transmembrane region" description="Helical" evidence="8">
    <location>
        <begin position="257"/>
        <end position="276"/>
    </location>
</feature>
<comment type="similarity">
    <text evidence="2">Belongs to the transient receptor potential (TRP) ion channel family.</text>
</comment>
<evidence type="ECO:0000259" key="9">
    <source>
        <dbReference type="SMART" id="SM01320"/>
    </source>
</evidence>
<evidence type="ECO:0000313" key="12">
    <source>
        <dbReference type="Proteomes" id="UP000053110"/>
    </source>
</evidence>
<evidence type="ECO:0000256" key="1">
    <source>
        <dbReference type="ARBA" id="ARBA00004141"/>
    </source>
</evidence>
<feature type="compositionally biased region" description="Basic and acidic residues" evidence="7">
    <location>
        <begin position="957"/>
        <end position="967"/>
    </location>
</feature>
<dbReference type="Pfam" id="PF14558">
    <property type="entry name" value="TRP_N"/>
    <property type="match status" value="1"/>
</dbReference>
<dbReference type="EMBL" id="KE375107">
    <property type="protein sequence ID" value="EPQ63585.1"/>
    <property type="molecule type" value="Genomic_DNA"/>
</dbReference>
<dbReference type="Proteomes" id="UP000053110">
    <property type="component" value="Unassembled WGS sequence"/>
</dbReference>
<feature type="region of interest" description="Disordered" evidence="7">
    <location>
        <begin position="774"/>
        <end position="845"/>
    </location>
</feature>
<evidence type="ECO:0000313" key="11">
    <source>
        <dbReference type="EMBL" id="SUZ11704.1"/>
    </source>
</evidence>
<feature type="transmembrane region" description="Helical" evidence="8">
    <location>
        <begin position="40"/>
        <end position="62"/>
    </location>
</feature>
<dbReference type="SMART" id="SM01320">
    <property type="entry name" value="TRP_N"/>
    <property type="match status" value="1"/>
</dbReference>
<proteinExistence type="inferred from homology"/>
<reference evidence="12" key="1">
    <citation type="journal article" date="2013" name="Nat. Genet.">
        <title>The wheat powdery mildew genome shows the unique evolution of an obligate biotroph.</title>
        <authorList>
            <person name="Wicker T."/>
            <person name="Oberhaensli S."/>
            <person name="Parlange F."/>
            <person name="Buchmann J.P."/>
            <person name="Shatalina M."/>
            <person name="Roffler S."/>
            <person name="Ben-David R."/>
            <person name="Dolezel J."/>
            <person name="Simkova H."/>
            <person name="Schulze-Lefert P."/>
            <person name="Spanu P.D."/>
            <person name="Bruggmann R."/>
            <person name="Amselem J."/>
            <person name="Quesneville H."/>
            <person name="Ver Loren van Themaat E."/>
            <person name="Paape T."/>
            <person name="Shimizu K.K."/>
            <person name="Keller B."/>
        </authorList>
    </citation>
    <scope>NUCLEOTIDE SEQUENCE [LARGE SCALE GENOMIC DNA]</scope>
    <source>
        <strain evidence="12">96224</strain>
    </source>
</reference>
<evidence type="ECO:0000256" key="6">
    <source>
        <dbReference type="ARBA" id="ARBA00023136"/>
    </source>
</evidence>
<name>A0A061HF15_BLUGR</name>
<gene>
    <name evidence="10" type="ORF">BGT96224_462</name>
    <name evidence="11" type="ORF">BGT96224V2_LOCUS4861</name>
</gene>
<evidence type="ECO:0000313" key="10">
    <source>
        <dbReference type="EMBL" id="EPQ63585.1"/>
    </source>
</evidence>
<protein>
    <submittedName>
        <fullName evidence="11">Bgt-462</fullName>
    </submittedName>
</protein>
<keyword evidence="5 8" id="KW-1133">Transmembrane helix</keyword>
<dbReference type="InterPro" id="IPR010308">
    <property type="entry name" value="TRP_C"/>
</dbReference>
<feature type="transmembrane region" description="Helical" evidence="8">
    <location>
        <begin position="576"/>
        <end position="596"/>
    </location>
</feature>
<evidence type="ECO:0000256" key="8">
    <source>
        <dbReference type="SAM" id="Phobius"/>
    </source>
</evidence>
<comment type="subcellular location">
    <subcellularLocation>
        <location evidence="1">Membrane</location>
        <topology evidence="1">Multi-pass membrane protein</topology>
    </subcellularLocation>
</comment>
<dbReference type="HOGENOM" id="CLU_004278_0_0_1"/>
<dbReference type="InterPro" id="IPR040241">
    <property type="entry name" value="TRP_Flc/Pkd2-like"/>
</dbReference>
<dbReference type="PANTHER" id="PTHR31145:SF6">
    <property type="entry name" value="INTEGRAL MEMBRANE PROTEIN (AFU_ORTHOLOGUE AFUA_7G01610)"/>
    <property type="match status" value="1"/>
</dbReference>
<feature type="compositionally biased region" description="Polar residues" evidence="7">
    <location>
        <begin position="818"/>
        <end position="828"/>
    </location>
</feature>
<feature type="domain" description="ML-like" evidence="9">
    <location>
        <begin position="57"/>
        <end position="250"/>
    </location>
</feature>
<organism evidence="11">
    <name type="scientific">Blumeria graminis f. sp. tritici 96224</name>
    <dbReference type="NCBI Taxonomy" id="1268274"/>
    <lineage>
        <taxon>Eukaryota</taxon>
        <taxon>Fungi</taxon>
        <taxon>Dikarya</taxon>
        <taxon>Ascomycota</taxon>
        <taxon>Pezizomycotina</taxon>
        <taxon>Leotiomycetes</taxon>
        <taxon>Erysiphales</taxon>
        <taxon>Erysiphaceae</taxon>
        <taxon>Blumeria</taxon>
    </lineage>
</organism>
<sequence length="1062" mass="117186">MNEQMKSVANRYSGKKLSTATRVNPHHIIIMGFYRTTCNSSHICFFISLLLILVIPTSAAFVEFRNCLSQSTIHDEPLALQLVPQFVNIFLNNSNPDHNLNVTVWVNVTGSTAGTEPRLSLPPASNTSYWNSNDTGMGGKIEAVPLSETVNKQTTLENKLNILNYQLIDEYLPFCDKIVNGVCPLGPIIGTDNPKNPSPSEFPSFGFSRNLRSTYAFTTLTATFKVRYGDTQATEIGCVSVNITPEIGFRINYVLRYLPGLILASVGFATSLAAFWSPWGTVDIFRSSTNFGHDPNLLRLVTPSFGDCLQYVQFVALTGGLTIDYPGYYQPIVSKVAWSTLLFNHSFTGEKLKPNSLVDGIYVTHRGYGMDKFSQYIGIGKSEDIWTGMTVWLLAIIAVGLTITQAGFAFRWLKRKLKREQKEDLRPKNFPFSLGNIIRIVFSYFLLPIVALSLFQLAVALKSQAYIVALAVLMLVLVIGFAIWILKFILSARPKSFLFDDLFTLLIYGSLYNTYREDAASFALIPIVLAFVRGIAIGALQFSGISQLVILAICEVIFILTIHGFLPFLSRTSMNAYHTYFSLARLVTILLMFSFAPSLNLDEQQKGWVGYSILAIHAAIMILGFFVKALCTTLEVVARFRGVRPDVRSNGGLAEVFGMRQLSRRLTRRNDTSRQSQLSSAMMLTSDKKFSDTLSNRRMRSQSGGSIGVLLAGQNLGVDTTMDPYGAMPPHQLELCHTSGPTGPRETQILTLPSVPESSGATHTRVPTIGLDTSEITDPYYRPPRVRRSTLDNFSPGAKSRESWGSDNAVSRHPLEHISSNDIQTIEDPTNPVRDGPVSAPDEEGETIVKTKADYTTREVDLYYRARGPALNSNVPNRRIKTGPVDPTGPTSSISGWLKWLVGRKTKEKGKGFEIVRSSRMPPSAINYKNSREEIPMDSISPATDDQTCNSTGIVEDEAKSSREHRSSLTPDLTNDTIGQRIDSPVNKVLTDTRPPAMTPKISSLELSGSGLDILGITRSVSSQATSKSKNQFAESTLRSIASQNQLINNSNSLSKDLSGRA</sequence>
<evidence type="ECO:0000256" key="7">
    <source>
        <dbReference type="SAM" id="MobiDB-lite"/>
    </source>
</evidence>
<evidence type="ECO:0000256" key="4">
    <source>
        <dbReference type="ARBA" id="ARBA00022729"/>
    </source>
</evidence>
<keyword evidence="3 8" id="KW-0812">Transmembrane</keyword>
<dbReference type="AlphaFoldDB" id="A0A061HF15"/>
<feature type="transmembrane region" description="Helical" evidence="8">
    <location>
        <begin position="391"/>
        <end position="413"/>
    </location>
</feature>
<dbReference type="GO" id="GO:0055085">
    <property type="term" value="P:transmembrane transport"/>
    <property type="evidence" value="ECO:0007669"/>
    <property type="project" value="TreeGrafter"/>
</dbReference>
<feature type="transmembrane region" description="Helical" evidence="8">
    <location>
        <begin position="608"/>
        <end position="627"/>
    </location>
</feature>
<evidence type="ECO:0000256" key="3">
    <source>
        <dbReference type="ARBA" id="ARBA00022692"/>
    </source>
</evidence>
<evidence type="ECO:0000256" key="5">
    <source>
        <dbReference type="ARBA" id="ARBA00022989"/>
    </source>
</evidence>
<dbReference type="Pfam" id="PF06011">
    <property type="entry name" value="TRP"/>
    <property type="match status" value="1"/>
</dbReference>
<dbReference type="InterPro" id="IPR032800">
    <property type="entry name" value="TRP_N"/>
</dbReference>
<feature type="transmembrane region" description="Helical" evidence="8">
    <location>
        <begin position="465"/>
        <end position="486"/>
    </location>
</feature>
<reference evidence="10" key="2">
    <citation type="submission" date="2013-01" db="EMBL/GenBank/DDBJ databases">
        <title>The wheat powdery mildew genome reveals unique evolution of an obligate biotroph.</title>
        <authorList>
            <person name="Oberhaensli S."/>
            <person name="Wicker T."/>
            <person name="Keller B."/>
        </authorList>
    </citation>
    <scope>NUCLEOTIDE SEQUENCE</scope>
    <source>
        <strain evidence="10">96224</strain>
    </source>
</reference>
<keyword evidence="4" id="KW-0732">Signal</keyword>
<feature type="compositionally biased region" description="Polar residues" evidence="7">
    <location>
        <begin position="968"/>
        <end position="978"/>
    </location>
</feature>
<dbReference type="EMBL" id="UIGY01000137">
    <property type="protein sequence ID" value="SUZ11704.1"/>
    <property type="molecule type" value="Genomic_DNA"/>
</dbReference>
<dbReference type="PANTHER" id="PTHR31145">
    <property type="entry name" value="INTEGRAL MEMBRANE PROTEIN (AFU_ORTHOLOGUE AFUA_7G01610)"/>
    <property type="match status" value="1"/>
</dbReference>
<feature type="region of interest" description="Disordered" evidence="7">
    <location>
        <begin position="955"/>
        <end position="980"/>
    </location>
</feature>
<evidence type="ECO:0000256" key="2">
    <source>
        <dbReference type="ARBA" id="ARBA00010642"/>
    </source>
</evidence>
<feature type="transmembrane region" description="Helical" evidence="8">
    <location>
        <begin position="549"/>
        <end position="570"/>
    </location>
</feature>
<keyword evidence="6 8" id="KW-0472">Membrane</keyword>
<dbReference type="OrthoDB" id="5312224at2759"/>
<feature type="transmembrane region" description="Helical" evidence="8">
    <location>
        <begin position="434"/>
        <end position="459"/>
    </location>
</feature>
<dbReference type="GO" id="GO:0016020">
    <property type="term" value="C:membrane"/>
    <property type="evidence" value="ECO:0007669"/>
    <property type="project" value="UniProtKB-SubCell"/>
</dbReference>
<accession>A0A061HF15</accession>